<keyword evidence="2 4" id="KW-0503">Monooxygenase</keyword>
<gene>
    <name evidence="4" type="ORF">RSO01_24140</name>
</gene>
<dbReference type="InterPro" id="IPR036188">
    <property type="entry name" value="FAD/NAD-bd_sf"/>
</dbReference>
<proteinExistence type="predicted"/>
<dbReference type="GO" id="GO:0004497">
    <property type="term" value="F:monooxygenase activity"/>
    <property type="evidence" value="ECO:0007669"/>
    <property type="project" value="UniProtKB-KW"/>
</dbReference>
<evidence type="ECO:0000256" key="2">
    <source>
        <dbReference type="ARBA" id="ARBA00023033"/>
    </source>
</evidence>
<dbReference type="InterPro" id="IPR050493">
    <property type="entry name" value="FAD-dep_Monooxygenase_BioMet"/>
</dbReference>
<dbReference type="OrthoDB" id="4230779at2"/>
<dbReference type="Proteomes" id="UP000321058">
    <property type="component" value="Unassembled WGS sequence"/>
</dbReference>
<dbReference type="PANTHER" id="PTHR13789:SF309">
    <property type="entry name" value="PUTATIVE (AFU_ORTHOLOGUE AFUA_6G14510)-RELATED"/>
    <property type="match status" value="1"/>
</dbReference>
<comment type="caution">
    <text evidence="4">The sequence shown here is derived from an EMBL/GenBank/DDBJ whole genome shotgun (WGS) entry which is preliminary data.</text>
</comment>
<dbReference type="InterPro" id="IPR002938">
    <property type="entry name" value="FAD-bd"/>
</dbReference>
<evidence type="ECO:0000256" key="1">
    <source>
        <dbReference type="ARBA" id="ARBA00023002"/>
    </source>
</evidence>
<dbReference type="SUPFAM" id="SSF51905">
    <property type="entry name" value="FAD/NAD(P)-binding domain"/>
    <property type="match status" value="1"/>
</dbReference>
<name>A0A512N8D8_9HYPH</name>
<dbReference type="Gene3D" id="3.50.50.60">
    <property type="entry name" value="FAD/NAD(P)-binding domain"/>
    <property type="match status" value="1"/>
</dbReference>
<dbReference type="Gene3D" id="3.30.9.10">
    <property type="entry name" value="D-Amino Acid Oxidase, subunit A, domain 2"/>
    <property type="match status" value="1"/>
</dbReference>
<organism evidence="4 5">
    <name type="scientific">Reyranella soli</name>
    <dbReference type="NCBI Taxonomy" id="1230389"/>
    <lineage>
        <taxon>Bacteria</taxon>
        <taxon>Pseudomonadati</taxon>
        <taxon>Pseudomonadota</taxon>
        <taxon>Alphaproteobacteria</taxon>
        <taxon>Hyphomicrobiales</taxon>
        <taxon>Reyranellaceae</taxon>
        <taxon>Reyranella</taxon>
    </lineage>
</organism>
<dbReference type="RefSeq" id="WP_147149348.1">
    <property type="nucleotide sequence ID" value="NZ_BKAJ01000036.1"/>
</dbReference>
<reference evidence="4 5" key="1">
    <citation type="submission" date="2019-07" db="EMBL/GenBank/DDBJ databases">
        <title>Whole genome shotgun sequence of Reyranella soli NBRC 108950.</title>
        <authorList>
            <person name="Hosoyama A."/>
            <person name="Uohara A."/>
            <person name="Ohji S."/>
            <person name="Ichikawa N."/>
        </authorList>
    </citation>
    <scope>NUCLEOTIDE SEQUENCE [LARGE SCALE GENOMIC DNA]</scope>
    <source>
        <strain evidence="4 5">NBRC 108950</strain>
    </source>
</reference>
<protein>
    <submittedName>
        <fullName evidence="4">Monooxygenase</fullName>
    </submittedName>
</protein>
<feature type="domain" description="FAD-binding" evidence="3">
    <location>
        <begin position="5"/>
        <end position="308"/>
    </location>
</feature>
<dbReference type="AlphaFoldDB" id="A0A512N8D8"/>
<dbReference type="Pfam" id="PF01494">
    <property type="entry name" value="FAD_binding_3"/>
    <property type="match status" value="1"/>
</dbReference>
<dbReference type="PANTHER" id="PTHR13789">
    <property type="entry name" value="MONOOXYGENASE"/>
    <property type="match status" value="1"/>
</dbReference>
<accession>A0A512N8D8</accession>
<keyword evidence="1" id="KW-0560">Oxidoreductase</keyword>
<evidence type="ECO:0000313" key="4">
    <source>
        <dbReference type="EMBL" id="GEP55248.1"/>
    </source>
</evidence>
<sequence length="363" mass="38607">MHAEIAGAGFAGLVAAIALRQRGWTARVHEIDTELRAFGAGIFIWDNGLRVLQAIGAYDAVADGAYAAPGYRTERNGVCMSFGKVNSEGHFRLLTMSRQHLYSAILAAARRAGVELETNSGAIGATPDGVLHLADGRRLQADLVIGADGVRSAVRESLALPGARKKYIDGIIRVLVPRGPLVGGRWDEVIDFWAFAPRTLRILYTPCGTDSLYMAMMAPVADAAASAIPVDPDVWASCFPDLRPALEAIGTKGRYDVYETTRLERWSAGRVAIVGDSAHAMPPTLAQGAGCAMMNALGLAVAVEGVSRNDLPAALAAWEARERPLTDHTQSSAAHLAATRALAEGMPWDSDVFRAVRHVPTGT</sequence>
<keyword evidence="5" id="KW-1185">Reference proteome</keyword>
<evidence type="ECO:0000259" key="3">
    <source>
        <dbReference type="Pfam" id="PF01494"/>
    </source>
</evidence>
<dbReference type="GO" id="GO:0071949">
    <property type="term" value="F:FAD binding"/>
    <property type="evidence" value="ECO:0007669"/>
    <property type="project" value="InterPro"/>
</dbReference>
<evidence type="ECO:0000313" key="5">
    <source>
        <dbReference type="Proteomes" id="UP000321058"/>
    </source>
</evidence>
<dbReference type="EMBL" id="BKAJ01000036">
    <property type="protein sequence ID" value="GEP55248.1"/>
    <property type="molecule type" value="Genomic_DNA"/>
</dbReference>
<dbReference type="PRINTS" id="PR00420">
    <property type="entry name" value="RNGMNOXGNASE"/>
</dbReference>